<evidence type="ECO:0000313" key="5">
    <source>
        <dbReference type="EMBL" id="APF19463.1"/>
    </source>
</evidence>
<dbReference type="PROSITE" id="PS50042">
    <property type="entry name" value="CNMP_BINDING_3"/>
    <property type="match status" value="1"/>
</dbReference>
<dbReference type="CDD" id="cd00075">
    <property type="entry name" value="HATPase"/>
    <property type="match status" value="1"/>
</dbReference>
<keyword evidence="6" id="KW-0418">Kinase</keyword>
<dbReference type="GO" id="GO:0004673">
    <property type="term" value="F:protein histidine kinase activity"/>
    <property type="evidence" value="ECO:0007669"/>
    <property type="project" value="UniProtKB-EC"/>
</dbReference>
<dbReference type="Proteomes" id="UP000004671">
    <property type="component" value="Chromosome"/>
</dbReference>
<dbReference type="EMBL" id="CM001402">
    <property type="protein sequence ID" value="EHO43352.1"/>
    <property type="molecule type" value="Genomic_DNA"/>
</dbReference>
<dbReference type="EMBL" id="CP018099">
    <property type="protein sequence ID" value="APF19463.1"/>
    <property type="molecule type" value="Genomic_DNA"/>
</dbReference>
<dbReference type="PaxDb" id="880073-Calab_3755"/>
<feature type="domain" description="Cyclic nucleotide-binding" evidence="3">
    <location>
        <begin position="27"/>
        <end position="102"/>
    </location>
</feature>
<protein>
    <recommendedName>
        <fullName evidence="2">histidine kinase</fullName>
        <ecNumber evidence="2">2.7.13.3</ecNumber>
    </recommendedName>
</protein>
<keyword evidence="6" id="KW-0808">Transferase</keyword>
<gene>
    <name evidence="5" type="ORF">Cabys_2715</name>
    <name evidence="6" type="ORF">Calab_3755</name>
</gene>
<dbReference type="SUPFAM" id="SSF51206">
    <property type="entry name" value="cAMP-binding domain-like"/>
    <property type="match status" value="1"/>
</dbReference>
<evidence type="ECO:0000313" key="8">
    <source>
        <dbReference type="Proteomes" id="UP000183868"/>
    </source>
</evidence>
<dbReference type="PROSITE" id="PS50109">
    <property type="entry name" value="HIS_KIN"/>
    <property type="match status" value="1"/>
</dbReference>
<dbReference type="CDD" id="cd00038">
    <property type="entry name" value="CAP_ED"/>
    <property type="match status" value="1"/>
</dbReference>
<dbReference type="Gene3D" id="1.10.287.130">
    <property type="match status" value="1"/>
</dbReference>
<comment type="catalytic activity">
    <reaction evidence="1">
        <text>ATP + protein L-histidine = ADP + protein N-phospho-L-histidine.</text>
        <dbReference type="EC" id="2.7.13.3"/>
    </reaction>
</comment>
<proteinExistence type="predicted"/>
<dbReference type="RefSeq" id="WP_006930957.1">
    <property type="nucleotide sequence ID" value="NZ_CM001402.1"/>
</dbReference>
<dbReference type="InterPro" id="IPR003594">
    <property type="entry name" value="HATPase_dom"/>
</dbReference>
<dbReference type="EC" id="2.7.13.3" evidence="2"/>
<reference evidence="6 7" key="1">
    <citation type="submission" date="2011-09" db="EMBL/GenBank/DDBJ databases">
        <title>The permanent draft genome of Caldithrix abyssi DSM 13497.</title>
        <authorList>
            <consortium name="US DOE Joint Genome Institute (JGI-PGF)"/>
            <person name="Lucas S."/>
            <person name="Han J."/>
            <person name="Lapidus A."/>
            <person name="Bruce D."/>
            <person name="Goodwin L."/>
            <person name="Pitluck S."/>
            <person name="Peters L."/>
            <person name="Kyrpides N."/>
            <person name="Mavromatis K."/>
            <person name="Ivanova N."/>
            <person name="Mikhailova N."/>
            <person name="Chertkov O."/>
            <person name="Detter J.C."/>
            <person name="Tapia R."/>
            <person name="Han C."/>
            <person name="Land M."/>
            <person name="Hauser L."/>
            <person name="Markowitz V."/>
            <person name="Cheng J.-F."/>
            <person name="Hugenholtz P."/>
            <person name="Woyke T."/>
            <person name="Wu D."/>
            <person name="Spring S."/>
            <person name="Brambilla E."/>
            <person name="Klenk H.-P."/>
            <person name="Eisen J.A."/>
        </authorList>
    </citation>
    <scope>NUCLEOTIDE SEQUENCE [LARGE SCALE GENOMIC DNA]</scope>
    <source>
        <strain evidence="6 7">DSM 13497</strain>
    </source>
</reference>
<dbReference type="Proteomes" id="UP000183868">
    <property type="component" value="Chromosome"/>
</dbReference>
<feature type="domain" description="Histidine kinase" evidence="4">
    <location>
        <begin position="276"/>
        <end position="447"/>
    </location>
</feature>
<dbReference type="InterPro" id="IPR018490">
    <property type="entry name" value="cNMP-bd_dom_sf"/>
</dbReference>
<dbReference type="InterPro" id="IPR036890">
    <property type="entry name" value="HATPase_C_sf"/>
</dbReference>
<dbReference type="PANTHER" id="PTHR43065">
    <property type="entry name" value="SENSOR HISTIDINE KINASE"/>
    <property type="match status" value="1"/>
</dbReference>
<dbReference type="InterPro" id="IPR014710">
    <property type="entry name" value="RmlC-like_jellyroll"/>
</dbReference>
<organism evidence="6 7">
    <name type="scientific">Caldithrix abyssi DSM 13497</name>
    <dbReference type="NCBI Taxonomy" id="880073"/>
    <lineage>
        <taxon>Bacteria</taxon>
        <taxon>Pseudomonadati</taxon>
        <taxon>Calditrichota</taxon>
        <taxon>Calditrichia</taxon>
        <taxon>Calditrichales</taxon>
        <taxon>Calditrichaceae</taxon>
        <taxon>Caldithrix</taxon>
    </lineage>
</organism>
<reference evidence="5 8" key="2">
    <citation type="submission" date="2016-11" db="EMBL/GenBank/DDBJ databases">
        <title>Genomic analysis of Caldithrix abyssi and proposal of a novel bacterial phylum Caldithrichaeota.</title>
        <authorList>
            <person name="Kublanov I."/>
            <person name="Sigalova O."/>
            <person name="Gavrilov S."/>
            <person name="Lebedinsky A."/>
            <person name="Ivanova N."/>
            <person name="Daum C."/>
            <person name="Reddy T."/>
            <person name="Klenk H.P."/>
            <person name="Goker M."/>
            <person name="Reva O."/>
            <person name="Miroshnichenko M."/>
            <person name="Kyprides N."/>
            <person name="Woyke T."/>
            <person name="Gelfand M."/>
        </authorList>
    </citation>
    <scope>NUCLEOTIDE SEQUENCE [LARGE SCALE GENOMIC DNA]</scope>
    <source>
        <strain evidence="5 8">LF13</strain>
    </source>
</reference>
<dbReference type="InParanoid" id="H1XPI1"/>
<dbReference type="InterPro" id="IPR000595">
    <property type="entry name" value="cNMP-bd_dom"/>
</dbReference>
<dbReference type="AlphaFoldDB" id="H1XPI1"/>
<dbReference type="SMART" id="SM00387">
    <property type="entry name" value="HATPase_c"/>
    <property type="match status" value="1"/>
</dbReference>
<dbReference type="SUPFAM" id="SSF55874">
    <property type="entry name" value="ATPase domain of HSP90 chaperone/DNA topoisomerase II/histidine kinase"/>
    <property type="match status" value="1"/>
</dbReference>
<dbReference type="STRING" id="880073.Cabys_2715"/>
<evidence type="ECO:0000313" key="6">
    <source>
        <dbReference type="EMBL" id="EHO43352.1"/>
    </source>
</evidence>
<dbReference type="Pfam" id="PF02518">
    <property type="entry name" value="HATPase_c"/>
    <property type="match status" value="1"/>
</dbReference>
<evidence type="ECO:0000313" key="7">
    <source>
        <dbReference type="Proteomes" id="UP000004671"/>
    </source>
</evidence>
<dbReference type="PANTHER" id="PTHR43065:SF48">
    <property type="entry name" value="HISTIDINE KINASE"/>
    <property type="match status" value="1"/>
</dbReference>
<dbReference type="KEGG" id="caby:Cabys_2715"/>
<name>H1XPI1_CALAY</name>
<evidence type="ECO:0000256" key="1">
    <source>
        <dbReference type="ARBA" id="ARBA00000085"/>
    </source>
</evidence>
<dbReference type="InterPro" id="IPR005467">
    <property type="entry name" value="His_kinase_dom"/>
</dbReference>
<dbReference type="Pfam" id="PF00027">
    <property type="entry name" value="cNMP_binding"/>
    <property type="match status" value="1"/>
</dbReference>
<evidence type="ECO:0000259" key="3">
    <source>
        <dbReference type="PROSITE" id="PS50042"/>
    </source>
</evidence>
<dbReference type="Gene3D" id="3.30.565.10">
    <property type="entry name" value="Histidine kinase-like ATPase, C-terminal domain"/>
    <property type="match status" value="1"/>
</dbReference>
<dbReference type="Gene3D" id="2.60.120.10">
    <property type="entry name" value="Jelly Rolls"/>
    <property type="match status" value="1"/>
</dbReference>
<evidence type="ECO:0000259" key="4">
    <source>
        <dbReference type="PROSITE" id="PS50109"/>
    </source>
</evidence>
<accession>H1XPI1</accession>
<dbReference type="eggNOG" id="COG4191">
    <property type="taxonomic scope" value="Bacteria"/>
</dbReference>
<dbReference type="HOGENOM" id="CLU_000445_114_81_0"/>
<evidence type="ECO:0000256" key="2">
    <source>
        <dbReference type="ARBA" id="ARBA00012438"/>
    </source>
</evidence>
<keyword evidence="7" id="KW-1185">Reference proteome</keyword>
<dbReference type="InterPro" id="IPR004358">
    <property type="entry name" value="Sig_transdc_His_kin-like_C"/>
</dbReference>
<dbReference type="SMART" id="SM00100">
    <property type="entry name" value="cNMP"/>
    <property type="match status" value="1"/>
</dbReference>
<dbReference type="PRINTS" id="PR00344">
    <property type="entry name" value="BCTRLSENSOR"/>
</dbReference>
<sequence length="447" mass="50703">MKLNVDESYFNWLIRTYFSNPARWIRLQKGEILLKQGQYNNRLYLIRQGKMIGFMIDEDGNRVEILRAGKGAFVGIYSFFSKNFTSIATVEALEDCELAYIDSHQQIITTRGECSLEQQFMPLVMSDLLRRQQELHHLNQERARTLKKLLDQQRLASLGQMAAGIAHELNNAVAVLSRNTSWLVEQMQLLCGDPRFLPIFEIGLNKGRFFSSRFVRSRKKELIQKYQLPPQKADLLAQTGLPDEIIFEGDQLKYTPEELYRYWELGATFHDMLVAADQTTHVVHSIRTLGAQHSQKQSGLDVNETIQNTITLLRHKLRNIQLLLELSPLPGITANKGELVQLWMNLVQNAIEALNAAQIENKVIKISSQFKKPEIIVTIEDNGPGIPEEIKPNIFQPNVTTKVSGLSFGLGLGLTIVQRIVSDYQGSIEVKSSPKGTKFTIKLPIGG</sequence>